<evidence type="ECO:0000313" key="1">
    <source>
        <dbReference type="EMBL" id="MCT8337584.1"/>
    </source>
</evidence>
<organism evidence="1 2">
    <name type="scientific">Methanoculleus formosensis</name>
    <dbReference type="NCBI Taxonomy" id="2590886"/>
    <lineage>
        <taxon>Archaea</taxon>
        <taxon>Methanobacteriati</taxon>
        <taxon>Methanobacteriota</taxon>
        <taxon>Stenosarchaea group</taxon>
        <taxon>Methanomicrobia</taxon>
        <taxon>Methanomicrobiales</taxon>
        <taxon>Methanomicrobiaceae</taxon>
        <taxon>Methanoculleus</taxon>
    </lineage>
</organism>
<dbReference type="AlphaFoldDB" id="A0A9E4ZLZ4"/>
<dbReference type="Proteomes" id="UP001065682">
    <property type="component" value="Unassembled WGS sequence"/>
</dbReference>
<comment type="caution">
    <text evidence="1">The sequence shown here is derived from an EMBL/GenBank/DDBJ whole genome shotgun (WGS) entry which is preliminary data.</text>
</comment>
<dbReference type="PROSITE" id="PS51257">
    <property type="entry name" value="PROKAR_LIPOPROTEIN"/>
    <property type="match status" value="1"/>
</dbReference>
<proteinExistence type="predicted"/>
<reference evidence="1" key="1">
    <citation type="submission" date="2019-06" db="EMBL/GenBank/DDBJ databases">
        <title>Methanoculleus strain from Tamsui River, Taipei, Taiwan.</title>
        <authorList>
            <person name="You Y.-T."/>
            <person name="Chen S.-C."/>
            <person name="Lai S.-J."/>
            <person name="Lee Y.-C."/>
            <person name="Lai M.-C."/>
        </authorList>
    </citation>
    <scope>NUCLEOTIDE SEQUENCE</scope>
    <source>
        <strain evidence="1">Afa-1</strain>
    </source>
</reference>
<protein>
    <submittedName>
        <fullName evidence="1">Uncharacterized protein</fullName>
    </submittedName>
</protein>
<dbReference type="RefSeq" id="WP_261597690.1">
    <property type="nucleotide sequence ID" value="NZ_VHLL01000004.1"/>
</dbReference>
<name>A0A9E4ZLZ4_9EURY</name>
<dbReference type="EMBL" id="VHLL01000004">
    <property type="protein sequence ID" value="MCT8337584.1"/>
    <property type="molecule type" value="Genomic_DNA"/>
</dbReference>
<accession>A0A9E4ZLZ4</accession>
<evidence type="ECO:0000313" key="2">
    <source>
        <dbReference type="Proteomes" id="UP001065682"/>
    </source>
</evidence>
<sequence>MKARIPILIFIIATILATGCVEEPTGAAEMNESAMELQVIAADMQSGIYELSLALENQSMALENVSDATIELDDHTGNYRMNESSIILPRIEYASGQFEESARHSQKAEEFFASAQGKVNNRSVSKIVYNYTSVTHFVKNLADAGVNFTAELQKSEPDPWWSVVYHGGVYTWLGHQDAAFERTGINRTDLSAYSLL</sequence>
<keyword evidence="2" id="KW-1185">Reference proteome</keyword>
<gene>
    <name evidence="1" type="ORF">FKB36_08830</name>
</gene>